<dbReference type="PANTHER" id="PTHR43818">
    <property type="entry name" value="BCDNA.GH03377"/>
    <property type="match status" value="1"/>
</dbReference>
<dbReference type="Gene3D" id="3.30.360.10">
    <property type="entry name" value="Dihydrodipicolinate Reductase, domain 2"/>
    <property type="match status" value="1"/>
</dbReference>
<evidence type="ECO:0000259" key="5">
    <source>
        <dbReference type="Pfam" id="PF22725"/>
    </source>
</evidence>
<feature type="domain" description="GFO/IDH/MocA-like oxidoreductase" evidence="5">
    <location>
        <begin position="172"/>
        <end position="273"/>
    </location>
</feature>
<dbReference type="Pfam" id="PF22725">
    <property type="entry name" value="GFO_IDH_MocA_C3"/>
    <property type="match status" value="1"/>
</dbReference>
<keyword evidence="3" id="KW-0472">Membrane</keyword>
<evidence type="ECO:0000313" key="7">
    <source>
        <dbReference type="Proteomes" id="UP001491310"/>
    </source>
</evidence>
<dbReference type="InterPro" id="IPR050463">
    <property type="entry name" value="Gfo/Idh/MocA_oxidrdct_glycsds"/>
</dbReference>
<evidence type="ECO:0000256" key="2">
    <source>
        <dbReference type="ARBA" id="ARBA00023002"/>
    </source>
</evidence>
<feature type="domain" description="Gfo/Idh/MocA-like oxidoreductase N-terminal" evidence="4">
    <location>
        <begin position="45"/>
        <end position="158"/>
    </location>
</feature>
<sequence>MGFQASELKSRDTLLTVGAAACAGLAGFMLWRVLRKKQAPSPDGIRVAIIGTGWGVRVQVPQFRAAGLRIFALYSRDQKRASQIAAENKITHAFSDYSSLLSVDTVDLVSIVTPVHLHAEQTIEAIRAGRNVLVDKPLCLNADEGEAMLDAHQEHISQVVIVDHELRFTPAFLRAREHLRRGSIGQVLVVEANVLFPVPTGTFTWWADASKGGGVLGAIGSHIIDALRFLLDAEIEEVSANLKTLLTELPDEEGTPRKVTSDDYACLQLKLGSLTVTDEAGKVIDSIRGQGNPFATTGTRALGEALQKALGTEKDMAALEPAARLEDGLAVQYVIDAAKASSREDGKWIRAWNNNLEESF</sequence>
<accession>A0ABR2YSH9</accession>
<keyword evidence="3" id="KW-0812">Transmembrane</keyword>
<evidence type="ECO:0000256" key="3">
    <source>
        <dbReference type="SAM" id="Phobius"/>
    </source>
</evidence>
<dbReference type="Proteomes" id="UP001491310">
    <property type="component" value="Unassembled WGS sequence"/>
</dbReference>
<proteinExistence type="inferred from homology"/>
<dbReference type="InterPro" id="IPR055170">
    <property type="entry name" value="GFO_IDH_MocA-like_dom"/>
</dbReference>
<dbReference type="Gene3D" id="3.40.50.720">
    <property type="entry name" value="NAD(P)-binding Rossmann-like Domain"/>
    <property type="match status" value="1"/>
</dbReference>
<protein>
    <recommendedName>
        <fullName evidence="8">NAD(P)-binding protein</fullName>
    </recommendedName>
</protein>
<reference evidence="6 7" key="1">
    <citation type="journal article" date="2024" name="Nat. Commun.">
        <title>Phylogenomics reveals the evolutionary origins of lichenization in chlorophyte algae.</title>
        <authorList>
            <person name="Puginier C."/>
            <person name="Libourel C."/>
            <person name="Otte J."/>
            <person name="Skaloud P."/>
            <person name="Haon M."/>
            <person name="Grisel S."/>
            <person name="Petersen M."/>
            <person name="Berrin J.G."/>
            <person name="Delaux P.M."/>
            <person name="Dal Grande F."/>
            <person name="Keller J."/>
        </authorList>
    </citation>
    <scope>NUCLEOTIDE SEQUENCE [LARGE SCALE GENOMIC DNA]</scope>
    <source>
        <strain evidence="6 7">SAG 216-7</strain>
    </source>
</reference>
<comment type="caution">
    <text evidence="6">The sequence shown here is derived from an EMBL/GenBank/DDBJ whole genome shotgun (WGS) entry which is preliminary data.</text>
</comment>
<keyword evidence="3" id="KW-1133">Transmembrane helix</keyword>
<name>A0ABR2YSH9_9CHLO</name>
<evidence type="ECO:0000256" key="1">
    <source>
        <dbReference type="ARBA" id="ARBA00010928"/>
    </source>
</evidence>
<dbReference type="PANTHER" id="PTHR43818:SF11">
    <property type="entry name" value="BCDNA.GH03377"/>
    <property type="match status" value="1"/>
</dbReference>
<keyword evidence="2" id="KW-0560">Oxidoreductase</keyword>
<evidence type="ECO:0000313" key="6">
    <source>
        <dbReference type="EMBL" id="KAK9909555.1"/>
    </source>
</evidence>
<dbReference type="InterPro" id="IPR036291">
    <property type="entry name" value="NAD(P)-bd_dom_sf"/>
</dbReference>
<evidence type="ECO:0008006" key="8">
    <source>
        <dbReference type="Google" id="ProtNLM"/>
    </source>
</evidence>
<feature type="transmembrane region" description="Helical" evidence="3">
    <location>
        <begin position="12"/>
        <end position="31"/>
    </location>
</feature>
<keyword evidence="7" id="KW-1185">Reference proteome</keyword>
<dbReference type="SUPFAM" id="SSF55347">
    <property type="entry name" value="Glyceraldehyde-3-phosphate dehydrogenase-like, C-terminal domain"/>
    <property type="match status" value="1"/>
</dbReference>
<organism evidence="6 7">
    <name type="scientific">Coccomyxa subellipsoidea</name>
    <dbReference type="NCBI Taxonomy" id="248742"/>
    <lineage>
        <taxon>Eukaryota</taxon>
        <taxon>Viridiplantae</taxon>
        <taxon>Chlorophyta</taxon>
        <taxon>core chlorophytes</taxon>
        <taxon>Trebouxiophyceae</taxon>
        <taxon>Trebouxiophyceae incertae sedis</taxon>
        <taxon>Coccomyxaceae</taxon>
        <taxon>Coccomyxa</taxon>
    </lineage>
</organism>
<dbReference type="InterPro" id="IPR000683">
    <property type="entry name" value="Gfo/Idh/MocA-like_OxRdtase_N"/>
</dbReference>
<dbReference type="Pfam" id="PF01408">
    <property type="entry name" value="GFO_IDH_MocA"/>
    <property type="match status" value="1"/>
</dbReference>
<comment type="similarity">
    <text evidence="1">Belongs to the Gfo/Idh/MocA family.</text>
</comment>
<gene>
    <name evidence="6" type="ORF">WJX75_004041</name>
</gene>
<evidence type="ECO:0000259" key="4">
    <source>
        <dbReference type="Pfam" id="PF01408"/>
    </source>
</evidence>
<dbReference type="SUPFAM" id="SSF51735">
    <property type="entry name" value="NAD(P)-binding Rossmann-fold domains"/>
    <property type="match status" value="1"/>
</dbReference>
<dbReference type="EMBL" id="JALJOT010000006">
    <property type="protein sequence ID" value="KAK9909555.1"/>
    <property type="molecule type" value="Genomic_DNA"/>
</dbReference>